<feature type="domain" description="Release factor glutamine methyltransferase N-terminal" evidence="7">
    <location>
        <begin position="13"/>
        <end position="85"/>
    </location>
</feature>
<gene>
    <name evidence="5" type="primary">prmC</name>
    <name evidence="8" type="ORF">SAMN04489810_3027</name>
</gene>
<evidence type="ECO:0000313" key="9">
    <source>
        <dbReference type="Proteomes" id="UP000199009"/>
    </source>
</evidence>
<dbReference type="PROSITE" id="PS00092">
    <property type="entry name" value="N6_MTASE"/>
    <property type="match status" value="1"/>
</dbReference>
<dbReference type="RefSeq" id="WP_091491862.1">
    <property type="nucleotide sequence ID" value="NZ_LT629692.1"/>
</dbReference>
<feature type="binding site" evidence="5">
    <location>
        <position position="155"/>
    </location>
    <ligand>
        <name>S-adenosyl-L-methionine</name>
        <dbReference type="ChEBI" id="CHEBI:59789"/>
    </ligand>
</feature>
<dbReference type="InterPro" id="IPR002052">
    <property type="entry name" value="DNA_methylase_N6_adenine_CS"/>
</dbReference>
<keyword evidence="2 5" id="KW-0808">Transferase</keyword>
<dbReference type="NCBIfam" id="TIGR03534">
    <property type="entry name" value="RF_mod_PrmC"/>
    <property type="match status" value="1"/>
</dbReference>
<accession>A0A1G8CAX3</accession>
<dbReference type="EC" id="2.1.1.297" evidence="5"/>
<dbReference type="InterPro" id="IPR004556">
    <property type="entry name" value="HemK-like"/>
</dbReference>
<dbReference type="InterPro" id="IPR019874">
    <property type="entry name" value="RF_methyltr_PrmC"/>
</dbReference>
<evidence type="ECO:0000313" key="8">
    <source>
        <dbReference type="EMBL" id="SDH42624.1"/>
    </source>
</evidence>
<feature type="binding site" evidence="5">
    <location>
        <begin position="132"/>
        <end position="136"/>
    </location>
    <ligand>
        <name>S-adenosyl-L-methionine</name>
        <dbReference type="ChEBI" id="CHEBI:59789"/>
    </ligand>
</feature>
<evidence type="ECO:0000259" key="7">
    <source>
        <dbReference type="Pfam" id="PF17827"/>
    </source>
</evidence>
<comment type="catalytic activity">
    <reaction evidence="4 5">
        <text>L-glutaminyl-[peptide chain release factor] + S-adenosyl-L-methionine = N(5)-methyl-L-glutaminyl-[peptide chain release factor] + S-adenosyl-L-homocysteine + H(+)</text>
        <dbReference type="Rhea" id="RHEA:42896"/>
        <dbReference type="Rhea" id="RHEA-COMP:10271"/>
        <dbReference type="Rhea" id="RHEA-COMP:10272"/>
        <dbReference type="ChEBI" id="CHEBI:15378"/>
        <dbReference type="ChEBI" id="CHEBI:30011"/>
        <dbReference type="ChEBI" id="CHEBI:57856"/>
        <dbReference type="ChEBI" id="CHEBI:59789"/>
        <dbReference type="ChEBI" id="CHEBI:61891"/>
        <dbReference type="EC" id="2.1.1.297"/>
    </reaction>
</comment>
<dbReference type="EMBL" id="LT629692">
    <property type="protein sequence ID" value="SDH42624.1"/>
    <property type="molecule type" value="Genomic_DNA"/>
</dbReference>
<comment type="function">
    <text evidence="5">Methylates the class 1 translation termination release factors RF1/PrfA and RF2/PrfB on the glutamine residue of the universally conserved GGQ motif.</text>
</comment>
<dbReference type="NCBIfam" id="TIGR00536">
    <property type="entry name" value="hemK_fam"/>
    <property type="match status" value="1"/>
</dbReference>
<keyword evidence="1 5" id="KW-0489">Methyltransferase</keyword>
<proteinExistence type="inferred from homology"/>
<dbReference type="GO" id="GO:0032259">
    <property type="term" value="P:methylation"/>
    <property type="evidence" value="ECO:0007669"/>
    <property type="project" value="UniProtKB-KW"/>
</dbReference>
<dbReference type="SUPFAM" id="SSF53335">
    <property type="entry name" value="S-adenosyl-L-methionine-dependent methyltransferases"/>
    <property type="match status" value="1"/>
</dbReference>
<feature type="domain" description="Methyltransferase small" evidence="6">
    <location>
        <begin position="98"/>
        <end position="208"/>
    </location>
</feature>
<dbReference type="InterPro" id="IPR050320">
    <property type="entry name" value="N5-glutamine_MTase"/>
</dbReference>
<evidence type="ECO:0000256" key="1">
    <source>
        <dbReference type="ARBA" id="ARBA00022603"/>
    </source>
</evidence>
<dbReference type="Gene3D" id="3.40.50.150">
    <property type="entry name" value="Vaccinia Virus protein VP39"/>
    <property type="match status" value="1"/>
</dbReference>
<dbReference type="InterPro" id="IPR040758">
    <property type="entry name" value="PrmC_N"/>
</dbReference>
<dbReference type="Pfam" id="PF05175">
    <property type="entry name" value="MTS"/>
    <property type="match status" value="1"/>
</dbReference>
<dbReference type="STRING" id="370764.SAMN04489810_3027"/>
<evidence type="ECO:0000256" key="3">
    <source>
        <dbReference type="ARBA" id="ARBA00022691"/>
    </source>
</evidence>
<dbReference type="GO" id="GO:0003676">
    <property type="term" value="F:nucleic acid binding"/>
    <property type="evidence" value="ECO:0007669"/>
    <property type="project" value="InterPro"/>
</dbReference>
<dbReference type="AlphaFoldDB" id="A0A1G8CAX3"/>
<dbReference type="Pfam" id="PF17827">
    <property type="entry name" value="PrmC_N"/>
    <property type="match status" value="1"/>
</dbReference>
<evidence type="ECO:0000256" key="4">
    <source>
        <dbReference type="ARBA" id="ARBA00048391"/>
    </source>
</evidence>
<comment type="similarity">
    <text evidence="5">Belongs to the protein N5-glutamine methyltransferase family. PrmC subfamily.</text>
</comment>
<dbReference type="InterPro" id="IPR029063">
    <property type="entry name" value="SAM-dependent_MTases_sf"/>
</dbReference>
<feature type="binding site" evidence="5">
    <location>
        <position position="200"/>
    </location>
    <ligand>
        <name>S-adenosyl-L-methionine</name>
        <dbReference type="ChEBI" id="CHEBI:59789"/>
    </ligand>
</feature>
<name>A0A1G8CAX3_9MICO</name>
<dbReference type="PANTHER" id="PTHR18895">
    <property type="entry name" value="HEMK METHYLTRANSFERASE"/>
    <property type="match status" value="1"/>
</dbReference>
<dbReference type="Gene3D" id="1.10.8.10">
    <property type="entry name" value="DNA helicase RuvA subunit, C-terminal domain"/>
    <property type="match status" value="1"/>
</dbReference>
<evidence type="ECO:0000256" key="2">
    <source>
        <dbReference type="ARBA" id="ARBA00022679"/>
    </source>
</evidence>
<reference evidence="8 9" key="1">
    <citation type="submission" date="2016-10" db="EMBL/GenBank/DDBJ databases">
        <authorList>
            <person name="de Groot N.N."/>
        </authorList>
    </citation>
    <scope>NUCLEOTIDE SEQUENCE [LARGE SCALE GENOMIC DNA]</scope>
    <source>
        <strain evidence="8 9">DSM 23142</strain>
    </source>
</reference>
<keyword evidence="3 5" id="KW-0949">S-adenosyl-L-methionine</keyword>
<dbReference type="GO" id="GO:0102559">
    <property type="term" value="F:peptide chain release factor N(5)-glutamine methyltransferase activity"/>
    <property type="evidence" value="ECO:0007669"/>
    <property type="project" value="UniProtKB-EC"/>
</dbReference>
<sequence>MPETPPAPLLLADALRRAVEVLARAGVPDADVDAELLAAHVVGGGRGSVQAAAIRGAEITEADAAAFDALVARRVTREPLQHLTGLAPFRHLELRVGPGVFVPRPETEMVAQLAIDALAAAASPAPIGVDLGTGSGAIALAMATEVPHARVFAAENSVEAFVWTKENFERLAPESARLAFIDLAHAFPELEGTVSVVVSNPPYVPDAAIPRDPEVRFFDPPVALYGGADGLDVVRVLSAVALRLAHPGGTLVLEHGEWQGAAIRDLLTADGWRAASTHPDLTMRDRATTAIRP</sequence>
<organism evidence="8 9">
    <name type="scientific">Microbacterium pygmaeum</name>
    <dbReference type="NCBI Taxonomy" id="370764"/>
    <lineage>
        <taxon>Bacteria</taxon>
        <taxon>Bacillati</taxon>
        <taxon>Actinomycetota</taxon>
        <taxon>Actinomycetes</taxon>
        <taxon>Micrococcales</taxon>
        <taxon>Microbacteriaceae</taxon>
        <taxon>Microbacterium</taxon>
    </lineage>
</organism>
<evidence type="ECO:0000259" key="6">
    <source>
        <dbReference type="Pfam" id="PF05175"/>
    </source>
</evidence>
<comment type="caution">
    <text evidence="5">Lacks conserved residue(s) required for the propagation of feature annotation.</text>
</comment>
<dbReference type="Proteomes" id="UP000199009">
    <property type="component" value="Chromosome I"/>
</dbReference>
<dbReference type="OrthoDB" id="9800643at2"/>
<dbReference type="PANTHER" id="PTHR18895:SF74">
    <property type="entry name" value="MTRF1L RELEASE FACTOR GLUTAMINE METHYLTRANSFERASE"/>
    <property type="match status" value="1"/>
</dbReference>
<dbReference type="HAMAP" id="MF_02126">
    <property type="entry name" value="RF_methyltr_PrmC"/>
    <property type="match status" value="1"/>
</dbReference>
<feature type="binding site" evidence="5">
    <location>
        <begin position="200"/>
        <end position="203"/>
    </location>
    <ligand>
        <name>substrate</name>
    </ligand>
</feature>
<evidence type="ECO:0000256" key="5">
    <source>
        <dbReference type="HAMAP-Rule" id="MF_02126"/>
    </source>
</evidence>
<protein>
    <recommendedName>
        <fullName evidence="5">Release factor glutamine methyltransferase</fullName>
        <shortName evidence="5">RF MTase</shortName>
        <ecNumber evidence="5">2.1.1.297</ecNumber>
    </recommendedName>
    <alternativeName>
        <fullName evidence="5">N5-glutamine methyltransferase PrmC</fullName>
    </alternativeName>
    <alternativeName>
        <fullName evidence="5">Protein-(glutamine-N5) MTase PrmC</fullName>
    </alternativeName>
    <alternativeName>
        <fullName evidence="5">Protein-glutamine N-methyltransferase PrmC</fullName>
    </alternativeName>
</protein>
<dbReference type="InterPro" id="IPR007848">
    <property type="entry name" value="Small_mtfrase_dom"/>
</dbReference>
<keyword evidence="9" id="KW-1185">Reference proteome</keyword>